<dbReference type="EMBL" id="FMUN01000002">
    <property type="protein sequence ID" value="SCX95773.1"/>
    <property type="molecule type" value="Genomic_DNA"/>
</dbReference>
<dbReference type="GO" id="GO:0016491">
    <property type="term" value="F:oxidoreductase activity"/>
    <property type="evidence" value="ECO:0007669"/>
    <property type="project" value="InterPro"/>
</dbReference>
<dbReference type="GO" id="GO:0016853">
    <property type="term" value="F:isomerase activity"/>
    <property type="evidence" value="ECO:0007669"/>
    <property type="project" value="UniProtKB-KW"/>
</dbReference>
<sequence length="235" mass="26620">MTEQIVTIEHFSDVLCIWAYGGQVRLDELRRQFPEEVAVTYRFIPLFGDTRQRIGEGWRERAGYAGFGDHIREVAAGWDHVEVHPGVWREVAPASSASPHLFLKAVQLLEERGELPAGPMDEFQGRSLFEQTAWELRRRFFAKAEDIAQREVQDAVAETLGLPVERIRALSNCGDAHAALHADLELRDRYQVPGSPTFVLNGGRQRLFGNVGYRILEANVRELLHNPQSGEASWC</sequence>
<feature type="domain" description="DSBA-like thioredoxin" evidence="1">
    <location>
        <begin position="129"/>
        <end position="217"/>
    </location>
</feature>
<evidence type="ECO:0000313" key="2">
    <source>
        <dbReference type="EMBL" id="SCX95773.1"/>
    </source>
</evidence>
<dbReference type="STRING" id="381306.AN478_10990"/>
<dbReference type="AlphaFoldDB" id="A0A0P9C902"/>
<keyword evidence="2" id="KW-0413">Isomerase</keyword>
<dbReference type="InterPro" id="IPR001853">
    <property type="entry name" value="DSBA-like_thioredoxin_dom"/>
</dbReference>
<evidence type="ECO:0000313" key="3">
    <source>
        <dbReference type="Proteomes" id="UP000183104"/>
    </source>
</evidence>
<proteinExistence type="predicted"/>
<keyword evidence="3" id="KW-1185">Reference proteome</keyword>
<organism evidence="2 3">
    <name type="scientific">Thiohalorhabdus denitrificans</name>
    <dbReference type="NCBI Taxonomy" id="381306"/>
    <lineage>
        <taxon>Bacteria</taxon>
        <taxon>Pseudomonadati</taxon>
        <taxon>Pseudomonadota</taxon>
        <taxon>Gammaproteobacteria</taxon>
        <taxon>Thiohalorhabdales</taxon>
        <taxon>Thiohalorhabdaceae</taxon>
        <taxon>Thiohalorhabdus</taxon>
    </lineage>
</organism>
<dbReference type="InterPro" id="IPR036249">
    <property type="entry name" value="Thioredoxin-like_sf"/>
</dbReference>
<reference evidence="3" key="1">
    <citation type="submission" date="2016-10" db="EMBL/GenBank/DDBJ databases">
        <authorList>
            <person name="Varghese N."/>
        </authorList>
    </citation>
    <scope>NUCLEOTIDE SEQUENCE [LARGE SCALE GENOMIC DNA]</scope>
    <source>
        <strain evidence="3">HL 19</strain>
    </source>
</reference>
<dbReference type="OrthoDB" id="9813770at2"/>
<dbReference type="RefSeq" id="WP_054966645.1">
    <property type="nucleotide sequence ID" value="NZ_FMUN01000002.1"/>
</dbReference>
<accession>A0A0P9C902</accession>
<protein>
    <submittedName>
        <fullName evidence="2">Predicted dithiol-disulfide isomerase, DsbA family</fullName>
    </submittedName>
</protein>
<gene>
    <name evidence="2" type="ORF">SAMN05661077_0835</name>
</gene>
<dbReference type="Gene3D" id="3.40.30.10">
    <property type="entry name" value="Glutaredoxin"/>
    <property type="match status" value="1"/>
</dbReference>
<name>A0A0P9C902_9GAMM</name>
<dbReference type="Proteomes" id="UP000183104">
    <property type="component" value="Unassembled WGS sequence"/>
</dbReference>
<dbReference type="SUPFAM" id="SSF52833">
    <property type="entry name" value="Thioredoxin-like"/>
    <property type="match status" value="1"/>
</dbReference>
<dbReference type="Pfam" id="PF01323">
    <property type="entry name" value="DSBA"/>
    <property type="match status" value="1"/>
</dbReference>
<evidence type="ECO:0000259" key="1">
    <source>
        <dbReference type="Pfam" id="PF01323"/>
    </source>
</evidence>